<name>A0A350P6L1_9ALTE</name>
<sequence>MVSPFINIERADNARRKLSPGYEWQEYTVAALKVVDETSFLSVYNNRRKPMEEDMNKWEDAVKRYVNDRANQLGMWVGSVYAQLIEEPDESKMMEILLWESRNACFVWSVWSRVFGPIPSQAWSGTPMPLFRFWPREADMMGGIPEIVDATILSMNERNML</sequence>
<proteinExistence type="predicted"/>
<dbReference type="Proteomes" id="UP000263517">
    <property type="component" value="Unassembled WGS sequence"/>
</dbReference>
<reference evidence="1 2" key="1">
    <citation type="journal article" date="2018" name="Nat. Biotechnol.">
        <title>A standardized bacterial taxonomy based on genome phylogeny substantially revises the tree of life.</title>
        <authorList>
            <person name="Parks D.H."/>
            <person name="Chuvochina M."/>
            <person name="Waite D.W."/>
            <person name="Rinke C."/>
            <person name="Skarshewski A."/>
            <person name="Chaumeil P.A."/>
            <person name="Hugenholtz P."/>
        </authorList>
    </citation>
    <scope>NUCLEOTIDE SEQUENCE [LARGE SCALE GENOMIC DNA]</scope>
    <source>
        <strain evidence="1">UBA11978</strain>
    </source>
</reference>
<gene>
    <name evidence="1" type="ORF">DCW74_14490</name>
</gene>
<protein>
    <submittedName>
        <fullName evidence="1">Uncharacterized protein</fullName>
    </submittedName>
</protein>
<dbReference type="AlphaFoldDB" id="A0A350P6L1"/>
<organism evidence="1 2">
    <name type="scientific">Alteromonas australica</name>
    <dbReference type="NCBI Taxonomy" id="589873"/>
    <lineage>
        <taxon>Bacteria</taxon>
        <taxon>Pseudomonadati</taxon>
        <taxon>Pseudomonadota</taxon>
        <taxon>Gammaproteobacteria</taxon>
        <taxon>Alteromonadales</taxon>
        <taxon>Alteromonadaceae</taxon>
        <taxon>Alteromonas/Salinimonas group</taxon>
        <taxon>Alteromonas</taxon>
    </lineage>
</organism>
<evidence type="ECO:0000313" key="2">
    <source>
        <dbReference type="Proteomes" id="UP000263517"/>
    </source>
</evidence>
<comment type="caution">
    <text evidence="1">The sequence shown here is derived from an EMBL/GenBank/DDBJ whole genome shotgun (WGS) entry which is preliminary data.</text>
</comment>
<dbReference type="EMBL" id="DNAN01000509">
    <property type="protein sequence ID" value="HAW76928.1"/>
    <property type="molecule type" value="Genomic_DNA"/>
</dbReference>
<accession>A0A350P6L1</accession>
<evidence type="ECO:0000313" key="1">
    <source>
        <dbReference type="EMBL" id="HAW76928.1"/>
    </source>
</evidence>